<keyword evidence="4" id="KW-1185">Reference proteome</keyword>
<accession>A0ABW4JVW7</accession>
<dbReference type="InterPro" id="IPR006597">
    <property type="entry name" value="Sel1-like"/>
</dbReference>
<feature type="region of interest" description="Disordered" evidence="1">
    <location>
        <begin position="40"/>
        <end position="76"/>
    </location>
</feature>
<evidence type="ECO:0000313" key="4">
    <source>
        <dbReference type="Proteomes" id="UP001597327"/>
    </source>
</evidence>
<evidence type="ECO:0000256" key="1">
    <source>
        <dbReference type="SAM" id="MobiDB-lite"/>
    </source>
</evidence>
<protein>
    <submittedName>
        <fullName evidence="3">Tetratricopeptide repeat protein</fullName>
    </submittedName>
</protein>
<dbReference type="EMBL" id="JBHUFA010000002">
    <property type="protein sequence ID" value="MFD1695677.1"/>
    <property type="molecule type" value="Genomic_DNA"/>
</dbReference>
<dbReference type="SUPFAM" id="SSF81901">
    <property type="entry name" value="HCP-like"/>
    <property type="match status" value="2"/>
</dbReference>
<dbReference type="Proteomes" id="UP001597327">
    <property type="component" value="Unassembled WGS sequence"/>
</dbReference>
<evidence type="ECO:0000313" key="3">
    <source>
        <dbReference type="EMBL" id="MFD1695677.1"/>
    </source>
</evidence>
<feature type="compositionally biased region" description="Polar residues" evidence="1">
    <location>
        <begin position="40"/>
        <end position="56"/>
    </location>
</feature>
<feature type="signal peptide" evidence="2">
    <location>
        <begin position="1"/>
        <end position="36"/>
    </location>
</feature>
<feature type="region of interest" description="Disordered" evidence="1">
    <location>
        <begin position="362"/>
        <end position="381"/>
    </location>
</feature>
<gene>
    <name evidence="3" type="ORF">ACFSC7_09145</name>
</gene>
<dbReference type="InterPro" id="IPR011990">
    <property type="entry name" value="TPR-like_helical_dom_sf"/>
</dbReference>
<dbReference type="Pfam" id="PF08238">
    <property type="entry name" value="Sel1"/>
    <property type="match status" value="6"/>
</dbReference>
<dbReference type="InterPro" id="IPR050767">
    <property type="entry name" value="Sel1_AlgK"/>
</dbReference>
<dbReference type="PANTHER" id="PTHR11102:SF160">
    <property type="entry name" value="ERAD-ASSOCIATED E3 UBIQUITIN-PROTEIN LIGASE COMPONENT HRD3"/>
    <property type="match status" value="1"/>
</dbReference>
<organism evidence="3 4">
    <name type="scientific">Roseibium aestuarii</name>
    <dbReference type="NCBI Taxonomy" id="2600299"/>
    <lineage>
        <taxon>Bacteria</taxon>
        <taxon>Pseudomonadati</taxon>
        <taxon>Pseudomonadota</taxon>
        <taxon>Alphaproteobacteria</taxon>
        <taxon>Hyphomicrobiales</taxon>
        <taxon>Stappiaceae</taxon>
        <taxon>Roseibium</taxon>
    </lineage>
</organism>
<feature type="chain" id="PRO_5045536718" evidence="2">
    <location>
        <begin position="37"/>
        <end position="381"/>
    </location>
</feature>
<comment type="caution">
    <text evidence="3">The sequence shown here is derived from an EMBL/GenBank/DDBJ whole genome shotgun (WGS) entry which is preliminary data.</text>
</comment>
<dbReference type="Gene3D" id="1.25.40.10">
    <property type="entry name" value="Tetratricopeptide repeat domain"/>
    <property type="match status" value="2"/>
</dbReference>
<sequence>MTMSAGGDRMLRRVASSGKLSVLAMTMAFTCLPAVAQEQAGTGASTPDTPSTSIVTTAEAPPKTARPLAEGELPSTVMVPPPPGDLSGIDPLDLAYGAFQRGWFMTTAVRAKPLADGGIPQAQTLMGVLYQAGLGLKKDMTKAAAWYAKAAEAEDITATEQLAQLYLLGEGVPADKSKAADLFEKVAATGNPAAMYNLALIYQEGVGRPQDVTKALTLLRQAAEGNHPDAQYNLGLSYLQAAEEDKSDADAETLRQGAFWLGRAARRGHVEAQVYYGILRFQGRGVEPDEREAADWFERAAQSGNAVAMNRLARCFAAGRGRDPDPVEAVRWHFLARTLGVNDEALDKLAASLDEDTRKEAERMALQFSAPGQKLPETASR</sequence>
<name>A0ABW4JVW7_9HYPH</name>
<dbReference type="RefSeq" id="WP_149893659.1">
    <property type="nucleotide sequence ID" value="NZ_JBHUFA010000002.1"/>
</dbReference>
<keyword evidence="2" id="KW-0732">Signal</keyword>
<dbReference type="PANTHER" id="PTHR11102">
    <property type="entry name" value="SEL-1-LIKE PROTEIN"/>
    <property type="match status" value="1"/>
</dbReference>
<evidence type="ECO:0000256" key="2">
    <source>
        <dbReference type="SAM" id="SignalP"/>
    </source>
</evidence>
<proteinExistence type="predicted"/>
<dbReference type="SMART" id="SM00671">
    <property type="entry name" value="SEL1"/>
    <property type="match status" value="6"/>
</dbReference>
<reference evidence="4" key="1">
    <citation type="journal article" date="2019" name="Int. J. Syst. Evol. Microbiol.">
        <title>The Global Catalogue of Microorganisms (GCM) 10K type strain sequencing project: providing services to taxonomists for standard genome sequencing and annotation.</title>
        <authorList>
            <consortium name="The Broad Institute Genomics Platform"/>
            <consortium name="The Broad Institute Genome Sequencing Center for Infectious Disease"/>
            <person name="Wu L."/>
            <person name="Ma J."/>
        </authorList>
    </citation>
    <scope>NUCLEOTIDE SEQUENCE [LARGE SCALE GENOMIC DNA]</scope>
    <source>
        <strain evidence="4">JCM 3369</strain>
    </source>
</reference>